<accession>A0AAV4Y5M8</accession>
<evidence type="ECO:0000313" key="1">
    <source>
        <dbReference type="EMBL" id="GIZ01751.1"/>
    </source>
</evidence>
<name>A0AAV4Y5M8_CAEEX</name>
<proteinExistence type="predicted"/>
<organism evidence="1 2">
    <name type="scientific">Caerostris extrusa</name>
    <name type="common">Bark spider</name>
    <name type="synonym">Caerostris bankana</name>
    <dbReference type="NCBI Taxonomy" id="172846"/>
    <lineage>
        <taxon>Eukaryota</taxon>
        <taxon>Metazoa</taxon>
        <taxon>Ecdysozoa</taxon>
        <taxon>Arthropoda</taxon>
        <taxon>Chelicerata</taxon>
        <taxon>Arachnida</taxon>
        <taxon>Araneae</taxon>
        <taxon>Araneomorphae</taxon>
        <taxon>Entelegynae</taxon>
        <taxon>Araneoidea</taxon>
        <taxon>Araneidae</taxon>
        <taxon>Caerostris</taxon>
    </lineage>
</organism>
<dbReference type="AlphaFoldDB" id="A0AAV4Y5M8"/>
<keyword evidence="2" id="KW-1185">Reference proteome</keyword>
<comment type="caution">
    <text evidence="1">The sequence shown here is derived from an EMBL/GenBank/DDBJ whole genome shotgun (WGS) entry which is preliminary data.</text>
</comment>
<dbReference type="Proteomes" id="UP001054945">
    <property type="component" value="Unassembled WGS sequence"/>
</dbReference>
<evidence type="ECO:0000313" key="2">
    <source>
        <dbReference type="Proteomes" id="UP001054945"/>
    </source>
</evidence>
<sequence>MAVLKELSSFNVSQDIDQSKSVPFWDPQLKTIEGATEEVADNFLESLRYSVDKDKLRSNEDLANLPKESGQATYGVKVLPHLRFVWNSHLLELADLHPDWLLYITHGFVGQANIL</sequence>
<protein>
    <submittedName>
        <fullName evidence="1">Polyphosphoinositide phosphatase</fullName>
    </submittedName>
</protein>
<reference evidence="1 2" key="1">
    <citation type="submission" date="2021-06" db="EMBL/GenBank/DDBJ databases">
        <title>Caerostris extrusa draft genome.</title>
        <authorList>
            <person name="Kono N."/>
            <person name="Arakawa K."/>
        </authorList>
    </citation>
    <scope>NUCLEOTIDE SEQUENCE [LARGE SCALE GENOMIC DNA]</scope>
</reference>
<dbReference type="EMBL" id="BPLR01001345">
    <property type="protein sequence ID" value="GIZ01751.1"/>
    <property type="molecule type" value="Genomic_DNA"/>
</dbReference>
<gene>
    <name evidence="1" type="primary">FIG4</name>
    <name evidence="1" type="ORF">CEXT_220291</name>
</gene>